<evidence type="ECO:0000313" key="7">
    <source>
        <dbReference type="Proteomes" id="UP001596158"/>
    </source>
</evidence>
<evidence type="ECO:0000256" key="3">
    <source>
        <dbReference type="ARBA" id="ARBA00022741"/>
    </source>
</evidence>
<evidence type="ECO:0000256" key="2">
    <source>
        <dbReference type="ARBA" id="ARBA00022448"/>
    </source>
</evidence>
<evidence type="ECO:0000256" key="1">
    <source>
        <dbReference type="ARBA" id="ARBA00005417"/>
    </source>
</evidence>
<dbReference type="RefSeq" id="WP_137600786.1">
    <property type="nucleotide sequence ID" value="NZ_BJDT01000006.1"/>
</dbReference>
<organism evidence="6 7">
    <name type="scientific">Weissella sagaensis</name>
    <dbReference type="NCBI Taxonomy" id="2559928"/>
    <lineage>
        <taxon>Bacteria</taxon>
        <taxon>Bacillati</taxon>
        <taxon>Bacillota</taxon>
        <taxon>Bacilli</taxon>
        <taxon>Lactobacillales</taxon>
        <taxon>Lactobacillaceae</taxon>
        <taxon>Weissella</taxon>
    </lineage>
</organism>
<feature type="domain" description="ABC transporter" evidence="5">
    <location>
        <begin position="5"/>
        <end position="230"/>
    </location>
</feature>
<name>A0ABW1RVN6_9LACO</name>
<comment type="caution">
    <text evidence="6">The sequence shown here is derived from an EMBL/GenBank/DDBJ whole genome shotgun (WGS) entry which is preliminary data.</text>
</comment>
<comment type="similarity">
    <text evidence="1">Belongs to the ABC transporter superfamily.</text>
</comment>
<keyword evidence="7" id="KW-1185">Reference proteome</keyword>
<proteinExistence type="inferred from homology"/>
<dbReference type="PANTHER" id="PTHR43335:SF4">
    <property type="entry name" value="ABC TRANSPORTER, ATP-BINDING PROTEIN"/>
    <property type="match status" value="1"/>
</dbReference>
<evidence type="ECO:0000313" key="6">
    <source>
        <dbReference type="EMBL" id="MFC6179556.1"/>
    </source>
</evidence>
<keyword evidence="2" id="KW-0813">Transport</keyword>
<dbReference type="PROSITE" id="PS50893">
    <property type="entry name" value="ABC_TRANSPORTER_2"/>
    <property type="match status" value="1"/>
</dbReference>
<dbReference type="GO" id="GO:0005524">
    <property type="term" value="F:ATP binding"/>
    <property type="evidence" value="ECO:0007669"/>
    <property type="project" value="UniProtKB-KW"/>
</dbReference>
<dbReference type="Gene3D" id="3.40.50.300">
    <property type="entry name" value="P-loop containing nucleotide triphosphate hydrolases"/>
    <property type="match status" value="1"/>
</dbReference>
<reference evidence="7" key="1">
    <citation type="journal article" date="2019" name="Int. J. Syst. Evol. Microbiol.">
        <title>The Global Catalogue of Microorganisms (GCM) 10K type strain sequencing project: providing services to taxonomists for standard genome sequencing and annotation.</title>
        <authorList>
            <consortium name="The Broad Institute Genomics Platform"/>
            <consortium name="The Broad Institute Genome Sequencing Center for Infectious Disease"/>
            <person name="Wu L."/>
            <person name="Ma J."/>
        </authorList>
    </citation>
    <scope>NUCLEOTIDE SEQUENCE [LARGE SCALE GENOMIC DNA]</scope>
    <source>
        <strain evidence="7">CCM 8924</strain>
    </source>
</reference>
<dbReference type="SUPFAM" id="SSF52540">
    <property type="entry name" value="P-loop containing nucleoside triphosphate hydrolases"/>
    <property type="match status" value="1"/>
</dbReference>
<dbReference type="SMART" id="SM00382">
    <property type="entry name" value="AAA"/>
    <property type="match status" value="1"/>
</dbReference>
<dbReference type="Proteomes" id="UP001596158">
    <property type="component" value="Unassembled WGS sequence"/>
</dbReference>
<keyword evidence="3" id="KW-0547">Nucleotide-binding</keyword>
<dbReference type="InterPro" id="IPR003439">
    <property type="entry name" value="ABC_transporter-like_ATP-bd"/>
</dbReference>
<gene>
    <name evidence="6" type="ORF">ACFQGR_09250</name>
</gene>
<dbReference type="PANTHER" id="PTHR43335">
    <property type="entry name" value="ABC TRANSPORTER, ATP-BINDING PROTEIN"/>
    <property type="match status" value="1"/>
</dbReference>
<protein>
    <submittedName>
        <fullName evidence="6">ABC transporter ATP-binding protein</fullName>
    </submittedName>
</protein>
<keyword evidence="4 6" id="KW-0067">ATP-binding</keyword>
<dbReference type="InterPro" id="IPR003593">
    <property type="entry name" value="AAA+_ATPase"/>
</dbReference>
<sequence>MNNTLEIKHLEKNFGKKKILTDISFTVTKGHIVGLVGANGAGKTTIMKAILGLVGFSNGTITINGESVSLNKHQALSKVGALIENPGIYPYLTGWDHLRLFAEKNITKSMMTELVSALKMDKYIHQKAKGYSLGMKQKLGIALAFLNNPDFVILDEPMNGLDPQATFDLRQLITTKANEGTTFLISSHILGELEKLAKDLVIIDRGQIIKQTTTYELLSTGEKYFVLQTSDDDRAQQLLLDHNFNLKEDISILVPNIDNNSLANALKVLINNNIDVLDVQHKDNDLEVSLLELLQHGEEGVK</sequence>
<dbReference type="PROSITE" id="PS00211">
    <property type="entry name" value="ABC_TRANSPORTER_1"/>
    <property type="match status" value="1"/>
</dbReference>
<dbReference type="InterPro" id="IPR027417">
    <property type="entry name" value="P-loop_NTPase"/>
</dbReference>
<accession>A0ABW1RVN6</accession>
<evidence type="ECO:0000256" key="4">
    <source>
        <dbReference type="ARBA" id="ARBA00022840"/>
    </source>
</evidence>
<dbReference type="InterPro" id="IPR017871">
    <property type="entry name" value="ABC_transporter-like_CS"/>
</dbReference>
<evidence type="ECO:0000259" key="5">
    <source>
        <dbReference type="PROSITE" id="PS50893"/>
    </source>
</evidence>
<dbReference type="Pfam" id="PF00005">
    <property type="entry name" value="ABC_tran"/>
    <property type="match status" value="1"/>
</dbReference>
<dbReference type="EMBL" id="JBHSSG010000014">
    <property type="protein sequence ID" value="MFC6179556.1"/>
    <property type="molecule type" value="Genomic_DNA"/>
</dbReference>